<feature type="compositionally biased region" description="Acidic residues" evidence="1">
    <location>
        <begin position="37"/>
        <end position="51"/>
    </location>
</feature>
<dbReference type="Proteomes" id="UP001218188">
    <property type="component" value="Unassembled WGS sequence"/>
</dbReference>
<comment type="caution">
    <text evidence="2">The sequence shown here is derived from an EMBL/GenBank/DDBJ whole genome shotgun (WGS) entry which is preliminary data.</text>
</comment>
<protein>
    <submittedName>
        <fullName evidence="2">Uncharacterized protein</fullName>
    </submittedName>
</protein>
<feature type="region of interest" description="Disordered" evidence="1">
    <location>
        <begin position="132"/>
        <end position="152"/>
    </location>
</feature>
<evidence type="ECO:0000313" key="2">
    <source>
        <dbReference type="EMBL" id="KAJ7035308.1"/>
    </source>
</evidence>
<organism evidence="2 3">
    <name type="scientific">Mycena alexandri</name>
    <dbReference type="NCBI Taxonomy" id="1745969"/>
    <lineage>
        <taxon>Eukaryota</taxon>
        <taxon>Fungi</taxon>
        <taxon>Dikarya</taxon>
        <taxon>Basidiomycota</taxon>
        <taxon>Agaricomycotina</taxon>
        <taxon>Agaricomycetes</taxon>
        <taxon>Agaricomycetidae</taxon>
        <taxon>Agaricales</taxon>
        <taxon>Marasmiineae</taxon>
        <taxon>Mycenaceae</taxon>
        <taxon>Mycena</taxon>
    </lineage>
</organism>
<feature type="compositionally biased region" description="Basic and acidic residues" evidence="1">
    <location>
        <begin position="142"/>
        <end position="152"/>
    </location>
</feature>
<name>A0AAD6SWW9_9AGAR</name>
<sequence>MTGRKRSAAELEEPDFQASNRATRSRTTAESGSAVEPEVEAESGDEGEDGQVEAQPEAGEADDDNGSEGGYDEVNEQDSGDDEDYDNEPEYDDEDNCEDGIGDPSQYPDPDPTEGQMAHLLCNTALAALERERSTSLTESEVDAKIAEMEEG</sequence>
<feature type="compositionally biased region" description="Acidic residues" evidence="1">
    <location>
        <begin position="59"/>
        <end position="101"/>
    </location>
</feature>
<keyword evidence="3" id="KW-1185">Reference proteome</keyword>
<feature type="region of interest" description="Disordered" evidence="1">
    <location>
        <begin position="1"/>
        <end position="116"/>
    </location>
</feature>
<dbReference type="EMBL" id="JARJCM010000051">
    <property type="protein sequence ID" value="KAJ7035308.1"/>
    <property type="molecule type" value="Genomic_DNA"/>
</dbReference>
<proteinExistence type="predicted"/>
<gene>
    <name evidence="2" type="ORF">C8F04DRAFT_1394895</name>
</gene>
<reference evidence="2" key="1">
    <citation type="submission" date="2023-03" db="EMBL/GenBank/DDBJ databases">
        <title>Massive genome expansion in bonnet fungi (Mycena s.s.) driven by repeated elements and novel gene families across ecological guilds.</title>
        <authorList>
            <consortium name="Lawrence Berkeley National Laboratory"/>
            <person name="Harder C.B."/>
            <person name="Miyauchi S."/>
            <person name="Viragh M."/>
            <person name="Kuo A."/>
            <person name="Thoen E."/>
            <person name="Andreopoulos B."/>
            <person name="Lu D."/>
            <person name="Skrede I."/>
            <person name="Drula E."/>
            <person name="Henrissat B."/>
            <person name="Morin E."/>
            <person name="Kohler A."/>
            <person name="Barry K."/>
            <person name="LaButti K."/>
            <person name="Morin E."/>
            <person name="Salamov A."/>
            <person name="Lipzen A."/>
            <person name="Mereny Z."/>
            <person name="Hegedus B."/>
            <person name="Baldrian P."/>
            <person name="Stursova M."/>
            <person name="Weitz H."/>
            <person name="Taylor A."/>
            <person name="Grigoriev I.V."/>
            <person name="Nagy L.G."/>
            <person name="Martin F."/>
            <person name="Kauserud H."/>
        </authorList>
    </citation>
    <scope>NUCLEOTIDE SEQUENCE</scope>
    <source>
        <strain evidence="2">CBHHK200</strain>
    </source>
</reference>
<accession>A0AAD6SWW9</accession>
<feature type="compositionally biased region" description="Polar residues" evidence="1">
    <location>
        <begin position="17"/>
        <end position="31"/>
    </location>
</feature>
<evidence type="ECO:0000256" key="1">
    <source>
        <dbReference type="SAM" id="MobiDB-lite"/>
    </source>
</evidence>
<evidence type="ECO:0000313" key="3">
    <source>
        <dbReference type="Proteomes" id="UP001218188"/>
    </source>
</evidence>
<dbReference type="AlphaFoldDB" id="A0AAD6SWW9"/>